<keyword evidence="5 8" id="KW-0378">Hydrolase</keyword>
<dbReference type="GO" id="GO:0006508">
    <property type="term" value="P:proteolysis"/>
    <property type="evidence" value="ECO:0007669"/>
    <property type="project" value="UniProtKB-KW"/>
</dbReference>
<evidence type="ECO:0000313" key="11">
    <source>
        <dbReference type="EMBL" id="RYR79896.1"/>
    </source>
</evidence>
<dbReference type="SUPFAM" id="SSF50630">
    <property type="entry name" value="Acid proteases"/>
    <property type="match status" value="1"/>
</dbReference>
<sequence length="488" mass="51791">MSYLSLATSSLLCVLLFFLCSLEKGFALQRSNKDIDDDHSHHHVRLSSLLPSPTCSSSSVKGSNKMKTTLDVVHKHGPCSKLNKAKKGPTSHSEILNVDEERVKYINSKISKNKLGHDDELGLKQLDSATLPAKSGSLIGSGNYFVVVGLGTPKKDLSLLFDTGSDLTWTQCEPCAKSCYKQQDDIFDPSKSSTYSNITCTSSLCTQLSTATGNDPGCASTSKACVYGIQYGDSSFSVGFFSHERLTVTDTDYVDGFLFGCGQNNQGLFGGSAGLLGLGRHPISFVQQTAAKYHKIFSYCLPSTASNVGYLAFGASRASSYVKYTPFSTNSAGASFYGLDITGITVGDTKLPVSSSTFSTGGAIIDSGTVITRLPPTAYTALRSAFRQGMARYPMASSLSILDTCYDLSAYKTVIFPKIVFEFAGGATVDLAAAGTFYVASVKQVCLGFAPNGDDSDVTIFGNVQQKTLQVVYDVNGGKVGFGAGGCK</sequence>
<evidence type="ECO:0000256" key="4">
    <source>
        <dbReference type="ARBA" id="ARBA00022750"/>
    </source>
</evidence>
<comment type="caution">
    <text evidence="11">The sequence shown here is derived from an EMBL/GenBank/DDBJ whole genome shotgun (WGS) entry which is preliminary data.</text>
</comment>
<dbReference type="SMR" id="A0A445EWU3"/>
<dbReference type="AlphaFoldDB" id="A0A445EWU3"/>
<dbReference type="InterPro" id="IPR032799">
    <property type="entry name" value="TAXi_C"/>
</dbReference>
<dbReference type="EMBL" id="SDMP01000001">
    <property type="protein sequence ID" value="RYR79895.1"/>
    <property type="molecule type" value="Genomic_DNA"/>
</dbReference>
<evidence type="ECO:0000256" key="7">
    <source>
        <dbReference type="PIRSR" id="PIRSR601461-1"/>
    </source>
</evidence>
<comment type="similarity">
    <text evidence="1 8">Belongs to the peptidase A1 family.</text>
</comment>
<dbReference type="Gramene" id="arahy.Tifrunner.gnm2.ann2.Ah01g023600.1">
    <property type="protein sequence ID" value="arahy.Tifrunner.gnm2.ann2.Ah01g023600.1-CDS"/>
    <property type="gene ID" value="arahy.Tifrunner.gnm2.ann2.Ah01g023600"/>
</dbReference>
<protein>
    <recommendedName>
        <fullName evidence="10">Peptidase A1 domain-containing protein</fullName>
    </recommendedName>
</protein>
<dbReference type="OrthoDB" id="2747330at2759"/>
<evidence type="ECO:0000256" key="8">
    <source>
        <dbReference type="RuleBase" id="RU000454"/>
    </source>
</evidence>
<gene>
    <name evidence="11" type="ORF">Ahy_A01g004687</name>
</gene>
<keyword evidence="4 8" id="KW-0064">Aspartyl protease</keyword>
<dbReference type="EMBL" id="SDMP01000001">
    <property type="protein sequence ID" value="RYR79896.1"/>
    <property type="molecule type" value="Genomic_DNA"/>
</dbReference>
<dbReference type="FunFam" id="2.40.70.10:FF:000021">
    <property type="entry name" value="Aspartyl protease AED1"/>
    <property type="match status" value="1"/>
</dbReference>
<evidence type="ECO:0000256" key="1">
    <source>
        <dbReference type="ARBA" id="ARBA00007447"/>
    </source>
</evidence>
<name>A0A445EWU3_ARAHY</name>
<evidence type="ECO:0000313" key="12">
    <source>
        <dbReference type="Proteomes" id="UP000289738"/>
    </source>
</evidence>
<keyword evidence="6" id="KW-1015">Disulfide bond</keyword>
<dbReference type="FunFam" id="2.40.70.10:FF:000013">
    <property type="entry name" value="Aspartyl protease AED1"/>
    <property type="match status" value="1"/>
</dbReference>
<dbReference type="InterPro" id="IPR001969">
    <property type="entry name" value="Aspartic_peptidase_AS"/>
</dbReference>
<evidence type="ECO:0000256" key="2">
    <source>
        <dbReference type="ARBA" id="ARBA00022670"/>
    </source>
</evidence>
<dbReference type="Proteomes" id="UP000289738">
    <property type="component" value="Chromosome A01"/>
</dbReference>
<dbReference type="PANTHER" id="PTHR13683:SF750">
    <property type="entry name" value="ASPARTYL PROTEASE AED1"/>
    <property type="match status" value="1"/>
</dbReference>
<dbReference type="PRINTS" id="PR00792">
    <property type="entry name" value="PEPSIN"/>
</dbReference>
<evidence type="ECO:0000259" key="10">
    <source>
        <dbReference type="PROSITE" id="PS51767"/>
    </source>
</evidence>
<feature type="chain" id="PRO_5033431829" description="Peptidase A1 domain-containing protein" evidence="9">
    <location>
        <begin position="28"/>
        <end position="488"/>
    </location>
</feature>
<evidence type="ECO:0000256" key="5">
    <source>
        <dbReference type="ARBA" id="ARBA00022801"/>
    </source>
</evidence>
<dbReference type="PANTHER" id="PTHR13683">
    <property type="entry name" value="ASPARTYL PROTEASES"/>
    <property type="match status" value="1"/>
</dbReference>
<dbReference type="Pfam" id="PF14541">
    <property type="entry name" value="TAXi_C"/>
    <property type="match status" value="1"/>
</dbReference>
<evidence type="ECO:0000256" key="3">
    <source>
        <dbReference type="ARBA" id="ARBA00022729"/>
    </source>
</evidence>
<evidence type="ECO:0000256" key="6">
    <source>
        <dbReference type="ARBA" id="ARBA00023157"/>
    </source>
</evidence>
<feature type="active site" evidence="7">
    <location>
        <position position="162"/>
    </location>
</feature>
<proteinExistence type="inferred from homology"/>
<dbReference type="PROSITE" id="PS51767">
    <property type="entry name" value="PEPTIDASE_A1"/>
    <property type="match status" value="1"/>
</dbReference>
<dbReference type="GO" id="GO:0004190">
    <property type="term" value="F:aspartic-type endopeptidase activity"/>
    <property type="evidence" value="ECO:0007669"/>
    <property type="project" value="UniProtKB-KW"/>
</dbReference>
<keyword evidence="2 8" id="KW-0645">Protease</keyword>
<dbReference type="InterPro" id="IPR021109">
    <property type="entry name" value="Peptidase_aspartic_dom_sf"/>
</dbReference>
<organism evidence="11 12">
    <name type="scientific">Arachis hypogaea</name>
    <name type="common">Peanut</name>
    <dbReference type="NCBI Taxonomy" id="3818"/>
    <lineage>
        <taxon>Eukaryota</taxon>
        <taxon>Viridiplantae</taxon>
        <taxon>Streptophyta</taxon>
        <taxon>Embryophyta</taxon>
        <taxon>Tracheophyta</taxon>
        <taxon>Spermatophyta</taxon>
        <taxon>Magnoliopsida</taxon>
        <taxon>eudicotyledons</taxon>
        <taxon>Gunneridae</taxon>
        <taxon>Pentapetalae</taxon>
        <taxon>rosids</taxon>
        <taxon>fabids</taxon>
        <taxon>Fabales</taxon>
        <taxon>Fabaceae</taxon>
        <taxon>Papilionoideae</taxon>
        <taxon>50 kb inversion clade</taxon>
        <taxon>dalbergioids sensu lato</taxon>
        <taxon>Dalbergieae</taxon>
        <taxon>Pterocarpus clade</taxon>
        <taxon>Arachis</taxon>
    </lineage>
</organism>
<feature type="active site" evidence="7">
    <location>
        <position position="366"/>
    </location>
</feature>
<evidence type="ECO:0000256" key="9">
    <source>
        <dbReference type="SAM" id="SignalP"/>
    </source>
</evidence>
<feature type="domain" description="Peptidase A1" evidence="10">
    <location>
        <begin position="144"/>
        <end position="483"/>
    </location>
</feature>
<dbReference type="PROSITE" id="PS00141">
    <property type="entry name" value="ASP_PROTEASE"/>
    <property type="match status" value="1"/>
</dbReference>
<keyword evidence="12" id="KW-1185">Reference proteome</keyword>
<dbReference type="STRING" id="3818.A0A445EWU3"/>
<reference evidence="11 12" key="1">
    <citation type="submission" date="2019-01" db="EMBL/GenBank/DDBJ databases">
        <title>Sequencing of cultivated peanut Arachis hypogaea provides insights into genome evolution and oil improvement.</title>
        <authorList>
            <person name="Chen X."/>
        </authorList>
    </citation>
    <scope>NUCLEOTIDE SEQUENCE [LARGE SCALE GENOMIC DNA]</scope>
    <source>
        <strain evidence="12">cv. Fuhuasheng</strain>
        <strain evidence="11">GDAAS-fuhuasheng2018</strain>
        <tissue evidence="11">Leaves</tissue>
    </source>
</reference>
<dbReference type="Pfam" id="PF14543">
    <property type="entry name" value="TAXi_N"/>
    <property type="match status" value="1"/>
</dbReference>
<dbReference type="InterPro" id="IPR033121">
    <property type="entry name" value="PEPTIDASE_A1"/>
</dbReference>
<feature type="signal peptide" evidence="9">
    <location>
        <begin position="1"/>
        <end position="27"/>
    </location>
</feature>
<accession>A0A445EWU3</accession>
<dbReference type="InterPro" id="IPR001461">
    <property type="entry name" value="Aspartic_peptidase_A1"/>
</dbReference>
<dbReference type="Gene3D" id="2.40.70.10">
    <property type="entry name" value="Acid Proteases"/>
    <property type="match status" value="2"/>
</dbReference>
<keyword evidence="3 9" id="KW-0732">Signal</keyword>
<dbReference type="InterPro" id="IPR032861">
    <property type="entry name" value="TAXi_N"/>
</dbReference>